<accession>A0ABT0FHV9</accession>
<dbReference type="Pfam" id="PF08220">
    <property type="entry name" value="HTH_DeoR"/>
    <property type="match status" value="1"/>
</dbReference>
<evidence type="ECO:0000259" key="6">
    <source>
        <dbReference type="PROSITE" id="PS51000"/>
    </source>
</evidence>
<feature type="domain" description="HTH deoR-type" evidence="6">
    <location>
        <begin position="3"/>
        <end position="58"/>
    </location>
</feature>
<dbReference type="GO" id="GO:0003677">
    <property type="term" value="F:DNA binding"/>
    <property type="evidence" value="ECO:0007669"/>
    <property type="project" value="UniProtKB-KW"/>
</dbReference>
<evidence type="ECO:0000313" key="7">
    <source>
        <dbReference type="EMBL" id="MCK2037630.1"/>
    </source>
</evidence>
<evidence type="ECO:0000256" key="3">
    <source>
        <dbReference type="ARBA" id="ARBA00023015"/>
    </source>
</evidence>
<dbReference type="InterPro" id="IPR036388">
    <property type="entry name" value="WH-like_DNA-bd_sf"/>
</dbReference>
<dbReference type="EMBL" id="JAHWXN010000002">
    <property type="protein sequence ID" value="MCK2037630.1"/>
    <property type="molecule type" value="Genomic_DNA"/>
</dbReference>
<comment type="caution">
    <text evidence="7">The sequence shown here is derived from an EMBL/GenBank/DDBJ whole genome shotgun (WGS) entry which is preliminary data.</text>
</comment>
<dbReference type="Proteomes" id="UP001300096">
    <property type="component" value="Unassembled WGS sequence"/>
</dbReference>
<comment type="function">
    <text evidence="5">Repressor of the lactose catabolism operon. Galactose-6-phosphate is the inducer.</text>
</comment>
<dbReference type="InterPro" id="IPR037171">
    <property type="entry name" value="NagB/RpiA_transferase-like"/>
</dbReference>
<gene>
    <name evidence="7" type="ORF">KZC51_15990</name>
</gene>
<proteinExistence type="predicted"/>
<dbReference type="SUPFAM" id="SSF46785">
    <property type="entry name" value="Winged helix' DNA-binding domain"/>
    <property type="match status" value="1"/>
</dbReference>
<dbReference type="SMART" id="SM00420">
    <property type="entry name" value="HTH_DEOR"/>
    <property type="match status" value="1"/>
</dbReference>
<keyword evidence="7" id="KW-0238">DNA-binding</keyword>
<dbReference type="Pfam" id="PF00455">
    <property type="entry name" value="DeoRC"/>
    <property type="match status" value="1"/>
</dbReference>
<dbReference type="Gene3D" id="1.10.10.10">
    <property type="entry name" value="Winged helix-like DNA-binding domain superfamily/Winged helix DNA-binding domain"/>
    <property type="match status" value="1"/>
</dbReference>
<keyword evidence="3" id="KW-0805">Transcription regulation</keyword>
<dbReference type="InterPro" id="IPR001034">
    <property type="entry name" value="DeoR_HTH"/>
</dbReference>
<dbReference type="PRINTS" id="PR00037">
    <property type="entry name" value="HTHLACR"/>
</dbReference>
<evidence type="ECO:0000256" key="4">
    <source>
        <dbReference type="ARBA" id="ARBA00023163"/>
    </source>
</evidence>
<protein>
    <recommendedName>
        <fullName evidence="1">Lactose phosphotransferase system repressor</fullName>
    </recommendedName>
</protein>
<dbReference type="RefSeq" id="WP_247631018.1">
    <property type="nucleotide sequence ID" value="NZ_JAHWXN010000002.1"/>
</dbReference>
<evidence type="ECO:0000256" key="1">
    <source>
        <dbReference type="ARBA" id="ARBA00021390"/>
    </source>
</evidence>
<dbReference type="InterPro" id="IPR050313">
    <property type="entry name" value="Carb_Metab_HTH_regulators"/>
</dbReference>
<dbReference type="Gene3D" id="3.40.50.1360">
    <property type="match status" value="1"/>
</dbReference>
<dbReference type="InterPro" id="IPR014036">
    <property type="entry name" value="DeoR-like_C"/>
</dbReference>
<dbReference type="SUPFAM" id="SSF100950">
    <property type="entry name" value="NagB/RpiA/CoA transferase-like"/>
    <property type="match status" value="1"/>
</dbReference>
<organism evidence="7 8">
    <name type="scientific">Microbacterium croceum</name>
    <dbReference type="NCBI Taxonomy" id="2851645"/>
    <lineage>
        <taxon>Bacteria</taxon>
        <taxon>Bacillati</taxon>
        <taxon>Actinomycetota</taxon>
        <taxon>Actinomycetes</taxon>
        <taxon>Micrococcales</taxon>
        <taxon>Microbacteriaceae</taxon>
        <taxon>Microbacterium</taxon>
    </lineage>
</organism>
<dbReference type="PROSITE" id="PS51000">
    <property type="entry name" value="HTH_DEOR_2"/>
    <property type="match status" value="1"/>
</dbReference>
<evidence type="ECO:0000256" key="5">
    <source>
        <dbReference type="ARBA" id="ARBA00024937"/>
    </source>
</evidence>
<keyword evidence="8" id="KW-1185">Reference proteome</keyword>
<dbReference type="SMART" id="SM01134">
    <property type="entry name" value="DeoRC"/>
    <property type="match status" value="1"/>
</dbReference>
<evidence type="ECO:0000313" key="8">
    <source>
        <dbReference type="Proteomes" id="UP001300096"/>
    </source>
</evidence>
<name>A0ABT0FHV9_9MICO</name>
<sequence length="247" mass="25413">MLGAQRKDHLLALLATDGRVVAKDVAADLGVSEDSIRRDLRELADAGLCVRVYGGALPVPAAEAPVAQRSTVATDSKERVARAAVALIRPGATIILDAGTTTLAMARMLPQDPSLTVITPSPAVAVAVAEHSPARVLIVGGELSRHSLVAGGALALEAIARLGADVFFLGVTGIHPDHGLTTGVLDDAVVKRALAARSADVYVLGSAEKIGAASRFPVVGLDEVSGIITDPEDASVLAEQWRRDSTT</sequence>
<keyword evidence="4" id="KW-0804">Transcription</keyword>
<keyword evidence="2" id="KW-0678">Repressor</keyword>
<dbReference type="PANTHER" id="PTHR30363">
    <property type="entry name" value="HTH-TYPE TRANSCRIPTIONAL REGULATOR SRLR-RELATED"/>
    <property type="match status" value="1"/>
</dbReference>
<reference evidence="7 8" key="1">
    <citation type="submission" date="2021-06" db="EMBL/GenBank/DDBJ databases">
        <title>Genome-based taxonomic framework of Microbacterium strains isolated from marine environment, the description of four new species and reclassification of four preexisting species.</title>
        <authorList>
            <person name="Lee S.D."/>
            <person name="Kim S.-M."/>
            <person name="Byeon Y.-S."/>
            <person name="Yang H.L."/>
            <person name="Kim I.S."/>
        </authorList>
    </citation>
    <scope>NUCLEOTIDE SEQUENCE [LARGE SCALE GENOMIC DNA]</scope>
    <source>
        <strain evidence="7 8">SSW1-49</strain>
    </source>
</reference>
<evidence type="ECO:0000256" key="2">
    <source>
        <dbReference type="ARBA" id="ARBA00022491"/>
    </source>
</evidence>
<dbReference type="PANTHER" id="PTHR30363:SF4">
    <property type="entry name" value="GLYCEROL-3-PHOSPHATE REGULON REPRESSOR"/>
    <property type="match status" value="1"/>
</dbReference>
<dbReference type="InterPro" id="IPR036390">
    <property type="entry name" value="WH_DNA-bd_sf"/>
</dbReference>